<keyword evidence="6" id="KW-0009">Actin-binding</keyword>
<dbReference type="PROSITE" id="PS51338">
    <property type="entry name" value="IMD"/>
    <property type="match status" value="1"/>
</dbReference>
<evidence type="ECO:0000256" key="13">
    <source>
        <dbReference type="SAM" id="MobiDB-lite"/>
    </source>
</evidence>
<evidence type="ECO:0000259" key="14">
    <source>
        <dbReference type="PROSITE" id="PS50002"/>
    </source>
</evidence>
<organism evidence="16">
    <name type="scientific">Callorhinchus milii</name>
    <name type="common">Ghost shark</name>
    <dbReference type="NCBI Taxonomy" id="7868"/>
    <lineage>
        <taxon>Eukaryota</taxon>
        <taxon>Metazoa</taxon>
        <taxon>Chordata</taxon>
        <taxon>Craniata</taxon>
        <taxon>Vertebrata</taxon>
        <taxon>Chondrichthyes</taxon>
        <taxon>Holocephali</taxon>
        <taxon>Chimaeriformes</taxon>
        <taxon>Callorhinchidae</taxon>
        <taxon>Callorhinchus</taxon>
    </lineage>
</organism>
<dbReference type="InterPro" id="IPR001452">
    <property type="entry name" value="SH3_domain"/>
</dbReference>
<dbReference type="GO" id="GO:0005829">
    <property type="term" value="C:cytosol"/>
    <property type="evidence" value="ECO:0007669"/>
    <property type="project" value="TreeGrafter"/>
</dbReference>
<keyword evidence="5 12" id="KW-0175">Coiled coil</keyword>
<dbReference type="InterPro" id="IPR027681">
    <property type="entry name" value="IRSp53/IRTKS/Pinkbar"/>
</dbReference>
<reference evidence="18" key="1">
    <citation type="journal article" date="2006" name="Science">
        <title>Ancient noncoding elements conserved in the human genome.</title>
        <authorList>
            <person name="Venkatesh B."/>
            <person name="Kirkness E.F."/>
            <person name="Loh Y.H."/>
            <person name="Halpern A.L."/>
            <person name="Lee A.P."/>
            <person name="Johnson J."/>
            <person name="Dandona N."/>
            <person name="Viswanathan L.D."/>
            <person name="Tay A."/>
            <person name="Venter J.C."/>
            <person name="Strausberg R.L."/>
            <person name="Brenner S."/>
        </authorList>
    </citation>
    <scope>NUCLEOTIDE SEQUENCE [LARGE SCALE GENOMIC DNA]</scope>
</reference>
<evidence type="ECO:0000256" key="8">
    <source>
        <dbReference type="ARBA" id="ARBA00054781"/>
    </source>
</evidence>
<dbReference type="SMART" id="SM00326">
    <property type="entry name" value="SH3"/>
    <property type="match status" value="1"/>
</dbReference>
<dbReference type="KEGG" id="cmk:103178693"/>
<dbReference type="Gene3D" id="1.20.1270.60">
    <property type="entry name" value="Arfaptin homology (AH) domain/BAR domain"/>
    <property type="match status" value="1"/>
</dbReference>
<dbReference type="PANTHER" id="PTHR14206">
    <property type="entry name" value="BRAIN-SPECIFIC ANGIOGENESIS INHIBITOR 1-ASSOCIATED PROTEIN 2"/>
    <property type="match status" value="1"/>
</dbReference>
<keyword evidence="2 11" id="KW-0728">SH3 domain</keyword>
<dbReference type="Pfam" id="PF08397">
    <property type="entry name" value="IMD"/>
    <property type="match status" value="1"/>
</dbReference>
<dbReference type="SUPFAM" id="SSF103657">
    <property type="entry name" value="BAR/IMD domain-like"/>
    <property type="match status" value="1"/>
</dbReference>
<name>V9KB07_CALMI</name>
<evidence type="ECO:0000313" key="17">
    <source>
        <dbReference type="Ensembl" id="ENSCMIP00000012119.1"/>
    </source>
</evidence>
<evidence type="ECO:0000256" key="5">
    <source>
        <dbReference type="ARBA" id="ARBA00023054"/>
    </source>
</evidence>
<comment type="subcellular location">
    <subcellularLocation>
        <location evidence="1">Cytoplasm</location>
        <location evidence="1">Cytoskeleton</location>
    </subcellularLocation>
</comment>
<dbReference type="GO" id="GO:0030838">
    <property type="term" value="P:positive regulation of actin filament polymerization"/>
    <property type="evidence" value="ECO:0007669"/>
    <property type="project" value="TreeGrafter"/>
</dbReference>
<keyword evidence="4" id="KW-0597">Phosphoprotein</keyword>
<dbReference type="GeneTree" id="ENSGT00940000153560"/>
<dbReference type="Ensembl" id="ENSCMIT00000012407.1">
    <property type="protein sequence ID" value="ENSCMIP00000012119.1"/>
    <property type="gene ID" value="ENSCMIG00000006221.1"/>
</dbReference>
<dbReference type="Pfam" id="PF14604">
    <property type="entry name" value="SH3_9"/>
    <property type="match status" value="1"/>
</dbReference>
<comment type="function">
    <text evidence="8">May function as adapter protein. Involved in the formation of clusters of actin bundles. Plays a role in the reorganization of the actin cytoskeleton in response to bacterial infection.</text>
</comment>
<keyword evidence="7" id="KW-0206">Cytoskeleton</keyword>
<evidence type="ECO:0000256" key="7">
    <source>
        <dbReference type="ARBA" id="ARBA00023212"/>
    </source>
</evidence>
<feature type="region of interest" description="Disordered" evidence="13">
    <location>
        <begin position="452"/>
        <end position="482"/>
    </location>
</feature>
<feature type="domain" description="IMD" evidence="15">
    <location>
        <begin position="1"/>
        <end position="253"/>
    </location>
</feature>
<dbReference type="RefSeq" id="XP_007891751.1">
    <property type="nucleotide sequence ID" value="XM_007893560.2"/>
</dbReference>
<dbReference type="InterPro" id="IPR036028">
    <property type="entry name" value="SH3-like_dom_sf"/>
</dbReference>
<reference evidence="16 18" key="3">
    <citation type="journal article" date="2014" name="Nature">
        <title>Elephant shark genome provides unique insights into gnathostome evolution.</title>
        <authorList>
            <consortium name="International Elephant Shark Genome Sequencing Consortium"/>
            <person name="Venkatesh B."/>
            <person name="Lee A.P."/>
            <person name="Ravi V."/>
            <person name="Maurya A.K."/>
            <person name="Lian M.M."/>
            <person name="Swann J.B."/>
            <person name="Ohta Y."/>
            <person name="Flajnik M.F."/>
            <person name="Sutoh Y."/>
            <person name="Kasahara M."/>
            <person name="Hoon S."/>
            <person name="Gangu V."/>
            <person name="Roy S.W."/>
            <person name="Irimia M."/>
            <person name="Korzh V."/>
            <person name="Kondrychyn I."/>
            <person name="Lim Z.W."/>
            <person name="Tay B.H."/>
            <person name="Tohari S."/>
            <person name="Kong K.W."/>
            <person name="Ho S."/>
            <person name="Lorente-Galdos B."/>
            <person name="Quilez J."/>
            <person name="Marques-Bonet T."/>
            <person name="Raney B.J."/>
            <person name="Ingham P.W."/>
            <person name="Tay A."/>
            <person name="Hillier L.W."/>
            <person name="Minx P."/>
            <person name="Boehm T."/>
            <person name="Wilson R.K."/>
            <person name="Brenner S."/>
            <person name="Warren W.C."/>
        </authorList>
    </citation>
    <scope>NUCLEOTIDE SEQUENCE</scope>
    <source>
        <tissue evidence="16">Intestine</tissue>
    </source>
</reference>
<dbReference type="AlphaFoldDB" id="V9KB07"/>
<keyword evidence="18" id="KW-1185">Reference proteome</keyword>
<dbReference type="GeneID" id="103178693"/>
<dbReference type="InterPro" id="IPR035592">
    <property type="entry name" value="IRTKS_SH3"/>
</dbReference>
<dbReference type="GO" id="GO:0051764">
    <property type="term" value="P:actin crosslink formation"/>
    <property type="evidence" value="ECO:0007669"/>
    <property type="project" value="TreeGrafter"/>
</dbReference>
<evidence type="ECO:0000256" key="9">
    <source>
        <dbReference type="ARBA" id="ARBA00070318"/>
    </source>
</evidence>
<dbReference type="SUPFAM" id="SSF50044">
    <property type="entry name" value="SH3-domain"/>
    <property type="match status" value="1"/>
</dbReference>
<reference evidence="18" key="2">
    <citation type="journal article" date="2007" name="PLoS Biol.">
        <title>Survey sequencing and comparative analysis of the elephant shark (Callorhinchus milii) genome.</title>
        <authorList>
            <person name="Venkatesh B."/>
            <person name="Kirkness E.F."/>
            <person name="Loh Y.H."/>
            <person name="Halpern A.L."/>
            <person name="Lee A.P."/>
            <person name="Johnson J."/>
            <person name="Dandona N."/>
            <person name="Viswanathan L.D."/>
            <person name="Tay A."/>
            <person name="Venter J.C."/>
            <person name="Strausberg R.L."/>
            <person name="Brenner S."/>
        </authorList>
    </citation>
    <scope>NUCLEOTIDE SEQUENCE [LARGE SCALE GENOMIC DNA]</scope>
</reference>
<dbReference type="GO" id="GO:0007009">
    <property type="term" value="P:plasma membrane organization"/>
    <property type="evidence" value="ECO:0007669"/>
    <property type="project" value="InterPro"/>
</dbReference>
<keyword evidence="3" id="KW-0963">Cytoplasm</keyword>
<protein>
    <recommendedName>
        <fullName evidence="9">BAR/IMD domain-containing adapter protein 2-like 1</fullName>
    </recommendedName>
    <alternativeName>
        <fullName evidence="10">Brain-specific angiogenesis inhibitor 1-associated protein 2-like protein 1</fullName>
    </alternativeName>
</protein>
<dbReference type="InterPro" id="IPR013606">
    <property type="entry name" value="I-BAR_dom"/>
</dbReference>
<dbReference type="CDD" id="cd11913">
    <property type="entry name" value="SH3_BAIAP2L1"/>
    <property type="match status" value="1"/>
</dbReference>
<dbReference type="FunFam" id="2.30.30.40:FF:000018">
    <property type="entry name" value="Brain-specific angiogenesis inhibitor 1-associated protein 2"/>
    <property type="match status" value="1"/>
</dbReference>
<evidence type="ECO:0000256" key="2">
    <source>
        <dbReference type="ARBA" id="ARBA00022443"/>
    </source>
</evidence>
<feature type="domain" description="SH3" evidence="14">
    <location>
        <begin position="329"/>
        <end position="392"/>
    </location>
</feature>
<evidence type="ECO:0000256" key="4">
    <source>
        <dbReference type="ARBA" id="ARBA00022553"/>
    </source>
</evidence>
<dbReference type="GO" id="GO:0051017">
    <property type="term" value="P:actin filament bundle assembly"/>
    <property type="evidence" value="ECO:0007669"/>
    <property type="project" value="TreeGrafter"/>
</dbReference>
<reference evidence="17" key="4">
    <citation type="submission" date="2025-05" db="UniProtKB">
        <authorList>
            <consortium name="Ensembl"/>
        </authorList>
    </citation>
    <scope>IDENTIFICATION</scope>
</reference>
<evidence type="ECO:0000256" key="1">
    <source>
        <dbReference type="ARBA" id="ARBA00004245"/>
    </source>
</evidence>
<dbReference type="STRING" id="7868.ENSCMIP00000012119"/>
<dbReference type="Gene3D" id="2.30.30.40">
    <property type="entry name" value="SH3 Domains"/>
    <property type="match status" value="1"/>
</dbReference>
<dbReference type="OMA" id="YQAEHRS"/>
<dbReference type="InterPro" id="IPR027267">
    <property type="entry name" value="AH/BAR_dom_sf"/>
</dbReference>
<evidence type="ECO:0000313" key="18">
    <source>
        <dbReference type="Proteomes" id="UP000314986"/>
    </source>
</evidence>
<feature type="coiled-coil region" evidence="12">
    <location>
        <begin position="119"/>
        <end position="153"/>
    </location>
</feature>
<proteinExistence type="evidence at transcript level"/>
<evidence type="ECO:0000256" key="3">
    <source>
        <dbReference type="ARBA" id="ARBA00022490"/>
    </source>
</evidence>
<evidence type="ECO:0000256" key="11">
    <source>
        <dbReference type="PROSITE-ProRule" id="PRU00192"/>
    </source>
</evidence>
<evidence type="ECO:0000259" key="15">
    <source>
        <dbReference type="PROSITE" id="PS51338"/>
    </source>
</evidence>
<feature type="compositionally biased region" description="Polar residues" evidence="13">
    <location>
        <begin position="459"/>
        <end position="468"/>
    </location>
</feature>
<dbReference type="Proteomes" id="UP000314986">
    <property type="component" value="Unassembled WGS sequence"/>
</dbReference>
<sequence length="501" mass="56759">MARKPEEINRLTENTYKTVMEQFNPGLRTLVVLGKNYEKSISAMVTSGKTYFDAVAKLGDLTGQSPVSRELGHILTDISEVHKKLNLDLEESFKKFHREIIAELDRKTELDVKYMNATLKKYQTEHRSKQDSLEKSQAELKKLRRKSQGTKNAHKYEYKEQEFIANISSREHDIQKFINDGCKEALLEEKRRFCFLVEKHCNFSQDICNYHDKAKGLLSAKLVSWQEKCLDSTKTPEFLMDDTYSTASYVLRTPQPSPSVERYQMGYDSSAQNTLKIPPAPPGRVQISPLADMFNPSTHYISNMEKTLDAPEDSHLQRSTSVATGLNMVQRPKVKTIFPHNAGNNKTMLSFSEGDVLTLLIPEEKDGWLYGEHDITKMRGWFPSSYTRTLEGIRDQSPAHSPVPVRSISTLNLAERSKVVLPPPDYLVSSDSYQNMNPSKGSKLNLYNSATSRGFAPKQDNTNSNSEMNGIMKPPFLSDGNPFATVKLRPTVTNDRSAPVI</sequence>
<dbReference type="OrthoDB" id="3800937at2759"/>
<dbReference type="GO" id="GO:0005856">
    <property type="term" value="C:cytoskeleton"/>
    <property type="evidence" value="ECO:0007669"/>
    <property type="project" value="UniProtKB-SubCell"/>
</dbReference>
<dbReference type="GO" id="GO:0003779">
    <property type="term" value="F:actin binding"/>
    <property type="evidence" value="ECO:0007669"/>
    <property type="project" value="UniProtKB-KW"/>
</dbReference>
<dbReference type="FunFam" id="1.20.1270.60:FF:000043">
    <property type="entry name" value="Brain-specific angiogenesis inhibitor 1-associated protein 2-like 1"/>
    <property type="match status" value="1"/>
</dbReference>
<dbReference type="PROSITE" id="PS50002">
    <property type="entry name" value="SH3"/>
    <property type="match status" value="1"/>
</dbReference>
<dbReference type="EMBL" id="JW862806">
    <property type="protein sequence ID" value="AFO95323.1"/>
    <property type="molecule type" value="mRNA"/>
</dbReference>
<dbReference type="PANTHER" id="PTHR14206:SF4">
    <property type="entry name" value="BRAIN-SPECIFIC ANGIOGENESIS INHIBITOR 1-ASSOCIATED PROTEIN 2-LIKE PROTEIN 1"/>
    <property type="match status" value="1"/>
</dbReference>
<gene>
    <name evidence="17" type="primary">LOC103178693</name>
</gene>
<evidence type="ECO:0000313" key="16">
    <source>
        <dbReference type="EMBL" id="AFO95323.1"/>
    </source>
</evidence>
<evidence type="ECO:0000256" key="6">
    <source>
        <dbReference type="ARBA" id="ARBA00023203"/>
    </source>
</evidence>
<evidence type="ECO:0000256" key="12">
    <source>
        <dbReference type="SAM" id="Coils"/>
    </source>
</evidence>
<accession>V9KB07</accession>
<dbReference type="GO" id="GO:0005654">
    <property type="term" value="C:nucleoplasm"/>
    <property type="evidence" value="ECO:0007669"/>
    <property type="project" value="TreeGrafter"/>
</dbReference>
<evidence type="ECO:0000256" key="10">
    <source>
        <dbReference type="ARBA" id="ARBA00080092"/>
    </source>
</evidence>